<accession>A0ABD5NBM0</accession>
<evidence type="ECO:0000313" key="4">
    <source>
        <dbReference type="Proteomes" id="UP001595660"/>
    </source>
</evidence>
<dbReference type="AlphaFoldDB" id="A0ABD5NBM0"/>
<evidence type="ECO:0000259" key="2">
    <source>
        <dbReference type="Pfam" id="PF25933"/>
    </source>
</evidence>
<organism evidence="3 4">
    <name type="scientific">Halobacterium litoreum</name>
    <dbReference type="NCBI Taxonomy" id="2039234"/>
    <lineage>
        <taxon>Archaea</taxon>
        <taxon>Methanobacteriati</taxon>
        <taxon>Methanobacteriota</taxon>
        <taxon>Stenosarchaea group</taxon>
        <taxon>Halobacteria</taxon>
        <taxon>Halobacteriales</taxon>
        <taxon>Halobacteriaceae</taxon>
        <taxon>Halobacterium</taxon>
    </lineage>
</organism>
<feature type="domain" description="DUF7978" evidence="2">
    <location>
        <begin position="13"/>
        <end position="203"/>
    </location>
</feature>
<feature type="transmembrane region" description="Helical" evidence="1">
    <location>
        <begin position="145"/>
        <end position="163"/>
    </location>
</feature>
<dbReference type="Proteomes" id="UP001595660">
    <property type="component" value="Unassembled WGS sequence"/>
</dbReference>
<feature type="transmembrane region" description="Helical" evidence="1">
    <location>
        <begin position="183"/>
        <end position="205"/>
    </location>
</feature>
<dbReference type="RefSeq" id="WP_232572451.1">
    <property type="nucleotide sequence ID" value="NZ_CP089466.1"/>
</dbReference>
<dbReference type="InterPro" id="IPR058284">
    <property type="entry name" value="DUF7978"/>
</dbReference>
<evidence type="ECO:0000313" key="3">
    <source>
        <dbReference type="EMBL" id="MFC3476398.1"/>
    </source>
</evidence>
<reference evidence="3 4" key="1">
    <citation type="journal article" date="2019" name="Int. J. Syst. Evol. Microbiol.">
        <title>The Global Catalogue of Microorganisms (GCM) 10K type strain sequencing project: providing services to taxonomists for standard genome sequencing and annotation.</title>
        <authorList>
            <consortium name="The Broad Institute Genomics Platform"/>
            <consortium name="The Broad Institute Genome Sequencing Center for Infectious Disease"/>
            <person name="Wu L."/>
            <person name="Ma J."/>
        </authorList>
    </citation>
    <scope>NUCLEOTIDE SEQUENCE [LARGE SCALE GENOMIC DNA]</scope>
    <source>
        <strain evidence="3 4">CGMCC 1.12562</strain>
    </source>
</reference>
<keyword evidence="1" id="KW-0812">Transmembrane</keyword>
<dbReference type="GeneID" id="69117693"/>
<dbReference type="Pfam" id="PF25933">
    <property type="entry name" value="DUF7978"/>
    <property type="match status" value="1"/>
</dbReference>
<feature type="transmembrane region" description="Helical" evidence="1">
    <location>
        <begin position="114"/>
        <end position="133"/>
    </location>
</feature>
<keyword evidence="1" id="KW-1133">Transmembrane helix</keyword>
<keyword evidence="4" id="KW-1185">Reference proteome</keyword>
<keyword evidence="1" id="KW-0472">Membrane</keyword>
<comment type="caution">
    <text evidence="3">The sequence shown here is derived from an EMBL/GenBank/DDBJ whole genome shotgun (WGS) entry which is preliminary data.</text>
</comment>
<sequence>MDFPGALYRDWRDTARAAVAGVVAFLAGFAATFVLEYDEARDSAGFVEDVARFLGPDAGPLFRQAADWLEPDPVQVTGWFFYASHYVPLDVRVTALGNSAHRVVNVRDLPVWDGALVLVPPAVLLVAGFVVAARVTPDASPVLTGVRVAFGYVAAAVVALRWVAYSRDAGLASASVGPDAWTVAINCGAYALVFGTIGAIVYAAYVRRT</sequence>
<protein>
    <recommendedName>
        <fullName evidence="2">DUF7978 domain-containing protein</fullName>
    </recommendedName>
</protein>
<feature type="transmembrane region" description="Helical" evidence="1">
    <location>
        <begin position="17"/>
        <end position="35"/>
    </location>
</feature>
<gene>
    <name evidence="3" type="ORF">ACFOKC_01530</name>
</gene>
<proteinExistence type="predicted"/>
<evidence type="ECO:0000256" key="1">
    <source>
        <dbReference type="SAM" id="Phobius"/>
    </source>
</evidence>
<dbReference type="EMBL" id="JBHRWN010000002">
    <property type="protein sequence ID" value="MFC3476398.1"/>
    <property type="molecule type" value="Genomic_DNA"/>
</dbReference>
<name>A0ABD5NBM0_9EURY</name>